<dbReference type="Proteomes" id="UP000324800">
    <property type="component" value="Unassembled WGS sequence"/>
</dbReference>
<evidence type="ECO:0000313" key="2">
    <source>
        <dbReference type="EMBL" id="KAA6356189.1"/>
    </source>
</evidence>
<accession>A0A5J4TDF4</accession>
<keyword evidence="1" id="KW-0175">Coiled coil</keyword>
<dbReference type="EMBL" id="SNRW01033395">
    <property type="protein sequence ID" value="KAA6356189.1"/>
    <property type="molecule type" value="Genomic_DNA"/>
</dbReference>
<name>A0A5J4TDF4_9EUKA</name>
<organism evidence="2 3">
    <name type="scientific">Streblomastix strix</name>
    <dbReference type="NCBI Taxonomy" id="222440"/>
    <lineage>
        <taxon>Eukaryota</taxon>
        <taxon>Metamonada</taxon>
        <taxon>Preaxostyla</taxon>
        <taxon>Oxymonadida</taxon>
        <taxon>Streblomastigidae</taxon>
        <taxon>Streblomastix</taxon>
    </lineage>
</organism>
<proteinExistence type="predicted"/>
<dbReference type="AlphaFoldDB" id="A0A5J4TDF4"/>
<evidence type="ECO:0000313" key="3">
    <source>
        <dbReference type="Proteomes" id="UP000324800"/>
    </source>
</evidence>
<gene>
    <name evidence="2" type="ORF">EZS28_048284</name>
</gene>
<comment type="caution">
    <text evidence="2">The sequence shown here is derived from an EMBL/GenBank/DDBJ whole genome shotgun (WGS) entry which is preliminary data.</text>
</comment>
<reference evidence="2 3" key="1">
    <citation type="submission" date="2019-03" db="EMBL/GenBank/DDBJ databases">
        <title>Single cell metagenomics reveals metabolic interactions within the superorganism composed of flagellate Streblomastix strix and complex community of Bacteroidetes bacteria on its surface.</title>
        <authorList>
            <person name="Treitli S.C."/>
            <person name="Kolisko M."/>
            <person name="Husnik F."/>
            <person name="Keeling P."/>
            <person name="Hampl V."/>
        </authorList>
    </citation>
    <scope>NUCLEOTIDE SEQUENCE [LARGE SCALE GENOMIC DNA]</scope>
    <source>
        <strain evidence="2">ST1C</strain>
    </source>
</reference>
<protein>
    <submittedName>
        <fullName evidence="2">Uncharacterized protein</fullName>
    </submittedName>
</protein>
<feature type="coiled-coil region" evidence="1">
    <location>
        <begin position="13"/>
        <end position="40"/>
    </location>
</feature>
<sequence>MESKITLEQCKYIQDQTKQIKELEQQKHELAQNLKEKIINRLVRLTYSFVDPMVNEDDEDTRLELMELYDTEVDDIIKDIKRL</sequence>
<evidence type="ECO:0000256" key="1">
    <source>
        <dbReference type="SAM" id="Coils"/>
    </source>
</evidence>